<gene>
    <name evidence="3" type="ORF">PMAYCL1PPCAC_04156</name>
</gene>
<sequence>HQQHQQQRKHLTRYDLINPRPQQQAQMQRHKQSQQPALQPLQQPPSVPQLPRQPQPPLQPAPLLPQPVATTPQHKRQILLQPDHTTGLHNWDPKQQSRPPHEATFPRAVKRPCDRSPTKQPVQPLSDIKMARRAGRVASNAARKDEQGCTAAAQACQGSSNSSSSRTCCVTSCSYQLSDISSDSIFPQWGITEPTSQLNSTIIANLGLQPTVLGAPELQSRELKIEKLPNEHYKMLMLSPQLSVTCAEISGCTTNNPIVVSSSSSSPISVDTACSLPSLVSPSSTLENNQVQSNLFSSSTAKASMAEDMLPKSTVQFMLEHTVKALTDFNKEWDGKFVEERKDRETERATRQMELDAVKDELKREKNNLEKEKALRKKLMTKELHQRYRMSVWRWMARRRSAKHRNWLVSKIRKAEQDTKDEVVF</sequence>
<feature type="region of interest" description="Disordered" evidence="2">
    <location>
        <begin position="1"/>
        <end position="124"/>
    </location>
</feature>
<dbReference type="EMBL" id="BTRK01000001">
    <property type="protein sequence ID" value="GMR33961.1"/>
    <property type="molecule type" value="Genomic_DNA"/>
</dbReference>
<protein>
    <submittedName>
        <fullName evidence="3">Uncharacterized protein</fullName>
    </submittedName>
</protein>
<keyword evidence="4" id="KW-1185">Reference proteome</keyword>
<evidence type="ECO:0000256" key="1">
    <source>
        <dbReference type="SAM" id="Coils"/>
    </source>
</evidence>
<feature type="compositionally biased region" description="Pro residues" evidence="2">
    <location>
        <begin position="42"/>
        <end position="65"/>
    </location>
</feature>
<feature type="non-terminal residue" evidence="3">
    <location>
        <position position="1"/>
    </location>
</feature>
<feature type="coiled-coil region" evidence="1">
    <location>
        <begin position="348"/>
        <end position="382"/>
    </location>
</feature>
<feature type="compositionally biased region" description="Basic residues" evidence="2">
    <location>
        <begin position="1"/>
        <end position="11"/>
    </location>
</feature>
<evidence type="ECO:0000256" key="2">
    <source>
        <dbReference type="SAM" id="MobiDB-lite"/>
    </source>
</evidence>
<dbReference type="AlphaFoldDB" id="A0AAN4Z4N7"/>
<organism evidence="3 4">
    <name type="scientific">Pristionchus mayeri</name>
    <dbReference type="NCBI Taxonomy" id="1317129"/>
    <lineage>
        <taxon>Eukaryota</taxon>
        <taxon>Metazoa</taxon>
        <taxon>Ecdysozoa</taxon>
        <taxon>Nematoda</taxon>
        <taxon>Chromadorea</taxon>
        <taxon>Rhabditida</taxon>
        <taxon>Rhabditina</taxon>
        <taxon>Diplogasteromorpha</taxon>
        <taxon>Diplogasteroidea</taxon>
        <taxon>Neodiplogasteridae</taxon>
        <taxon>Pristionchus</taxon>
    </lineage>
</organism>
<name>A0AAN4Z4N7_9BILA</name>
<accession>A0AAN4Z4N7</accession>
<proteinExistence type="predicted"/>
<feature type="compositionally biased region" description="Polar residues" evidence="2">
    <location>
        <begin position="83"/>
        <end position="98"/>
    </location>
</feature>
<comment type="caution">
    <text evidence="3">The sequence shown here is derived from an EMBL/GenBank/DDBJ whole genome shotgun (WGS) entry which is preliminary data.</text>
</comment>
<reference evidence="4" key="1">
    <citation type="submission" date="2022-10" db="EMBL/GenBank/DDBJ databases">
        <title>Genome assembly of Pristionchus species.</title>
        <authorList>
            <person name="Yoshida K."/>
            <person name="Sommer R.J."/>
        </authorList>
    </citation>
    <scope>NUCLEOTIDE SEQUENCE [LARGE SCALE GENOMIC DNA]</scope>
    <source>
        <strain evidence="4">RS5460</strain>
    </source>
</reference>
<keyword evidence="1" id="KW-0175">Coiled coil</keyword>
<dbReference type="Proteomes" id="UP001328107">
    <property type="component" value="Unassembled WGS sequence"/>
</dbReference>
<evidence type="ECO:0000313" key="4">
    <source>
        <dbReference type="Proteomes" id="UP001328107"/>
    </source>
</evidence>
<evidence type="ECO:0000313" key="3">
    <source>
        <dbReference type="EMBL" id="GMR33961.1"/>
    </source>
</evidence>